<keyword evidence="2" id="KW-1185">Reference proteome</keyword>
<protein>
    <submittedName>
        <fullName evidence="1">Uncharacterized protein</fullName>
    </submittedName>
</protein>
<evidence type="ECO:0000313" key="1">
    <source>
        <dbReference type="EMBL" id="PTU75645.1"/>
    </source>
</evidence>
<dbReference type="Proteomes" id="UP000244064">
    <property type="component" value="Unassembled WGS sequence"/>
</dbReference>
<comment type="caution">
    <text evidence="1">The sequence shown here is derived from an EMBL/GenBank/DDBJ whole genome shotgun (WGS) entry which is preliminary data.</text>
</comment>
<dbReference type="RefSeq" id="WP_031653269.1">
    <property type="nucleotide sequence ID" value="NZ_QASN01000006.1"/>
</dbReference>
<gene>
    <name evidence="1" type="ORF">DBO85_02945</name>
</gene>
<organism evidence="1 2">
    <name type="scientific">Pseudomonas mangrovi</name>
    <dbReference type="NCBI Taxonomy" id="2161748"/>
    <lineage>
        <taxon>Bacteria</taxon>
        <taxon>Pseudomonadati</taxon>
        <taxon>Pseudomonadota</taxon>
        <taxon>Gammaproteobacteria</taxon>
        <taxon>Pseudomonadales</taxon>
        <taxon>Pseudomonadaceae</taxon>
        <taxon>Pseudomonas</taxon>
    </lineage>
</organism>
<dbReference type="AlphaFoldDB" id="A0A2T5PD32"/>
<name>A0A2T5PD32_9PSED</name>
<dbReference type="EMBL" id="QASN01000006">
    <property type="protein sequence ID" value="PTU75645.1"/>
    <property type="molecule type" value="Genomic_DNA"/>
</dbReference>
<reference evidence="1 2" key="1">
    <citation type="submission" date="2018-04" db="EMBL/GenBank/DDBJ databases">
        <title>Pseudomonas sp. nov., isolated from mangrove soil.</title>
        <authorList>
            <person name="Chen C."/>
        </authorList>
    </citation>
    <scope>NUCLEOTIDE SEQUENCE [LARGE SCALE GENOMIC DNA]</scope>
    <source>
        <strain evidence="1 2">TC-11</strain>
    </source>
</reference>
<accession>A0A2T5PD32</accession>
<evidence type="ECO:0000313" key="2">
    <source>
        <dbReference type="Proteomes" id="UP000244064"/>
    </source>
</evidence>
<proteinExistence type="predicted"/>
<sequence>MGISYYLACLETRQYVWVGRLDPQGEVPAVDVEGSIAMFALENRNKPLIVVSESHPILEEGMEWSPPATQETCSGQP</sequence>
<dbReference type="OrthoDB" id="6895900at2"/>